<evidence type="ECO:0000256" key="7">
    <source>
        <dbReference type="ARBA" id="ARBA00023004"/>
    </source>
</evidence>
<evidence type="ECO:0000256" key="5">
    <source>
        <dbReference type="ARBA" id="ARBA00022801"/>
    </source>
</evidence>
<comment type="caution">
    <text evidence="11">The sequence shown here is derived from an EMBL/GenBank/DDBJ whole genome shotgun (WGS) entry which is preliminary data.</text>
</comment>
<protein>
    <recommendedName>
        <fullName evidence="9">Iron-sulfur cluster carrier protein</fullName>
    </recommendedName>
</protein>
<keyword evidence="7 9" id="KW-0408">Iron</keyword>
<dbReference type="EMBL" id="VCQV01000036">
    <property type="protein sequence ID" value="TWP33733.1"/>
    <property type="molecule type" value="Genomic_DNA"/>
</dbReference>
<evidence type="ECO:0000259" key="10">
    <source>
        <dbReference type="Pfam" id="PF01883"/>
    </source>
</evidence>
<dbReference type="InterPro" id="IPR044304">
    <property type="entry name" value="NUBPL-like"/>
</dbReference>
<comment type="similarity">
    <text evidence="2">In the C-terminal section; belongs to the Mrp/NBP35 ATP-binding proteins family.</text>
</comment>
<keyword evidence="5 9" id="KW-0378">Hydrolase</keyword>
<dbReference type="GO" id="GO:0140663">
    <property type="term" value="F:ATP-dependent FeS chaperone activity"/>
    <property type="evidence" value="ECO:0007669"/>
    <property type="project" value="InterPro"/>
</dbReference>
<dbReference type="AlphaFoldDB" id="A0A563DUX1"/>
<dbReference type="Proteomes" id="UP000320244">
    <property type="component" value="Unassembled WGS sequence"/>
</dbReference>
<evidence type="ECO:0000256" key="2">
    <source>
        <dbReference type="ARBA" id="ARBA00008205"/>
    </source>
</evidence>
<dbReference type="SUPFAM" id="SSF52540">
    <property type="entry name" value="P-loop containing nucleoside triphosphate hydrolases"/>
    <property type="match status" value="1"/>
</dbReference>
<dbReference type="GO" id="GO:0005524">
    <property type="term" value="F:ATP binding"/>
    <property type="evidence" value="ECO:0007669"/>
    <property type="project" value="UniProtKB-UniRule"/>
</dbReference>
<dbReference type="InterPro" id="IPR027417">
    <property type="entry name" value="P-loop_NTPase"/>
</dbReference>
<organism evidence="11 12">
    <name type="scientific">Leekyejoonella antrihumi</name>
    <dbReference type="NCBI Taxonomy" id="1660198"/>
    <lineage>
        <taxon>Bacteria</taxon>
        <taxon>Bacillati</taxon>
        <taxon>Actinomycetota</taxon>
        <taxon>Actinomycetes</taxon>
        <taxon>Micrococcales</taxon>
        <taxon>Dermacoccaceae</taxon>
        <taxon>Leekyejoonella</taxon>
    </lineage>
</organism>
<dbReference type="CDD" id="cd02037">
    <property type="entry name" value="Mrp_NBP35"/>
    <property type="match status" value="1"/>
</dbReference>
<comment type="similarity">
    <text evidence="9">Belongs to the Mrp/NBP35 ATP-binding proteins family.</text>
</comment>
<feature type="binding site" evidence="9">
    <location>
        <begin position="122"/>
        <end position="129"/>
    </location>
    <ligand>
        <name>ATP</name>
        <dbReference type="ChEBI" id="CHEBI:30616"/>
    </ligand>
</feature>
<keyword evidence="6 9" id="KW-0067">ATP-binding</keyword>
<reference evidence="11 12" key="2">
    <citation type="submission" date="2019-08" db="EMBL/GenBank/DDBJ databases">
        <title>Jejuicoccus antrihumi gen. nov., sp. nov., a new member of the family Dermacoccaceae isolated from a cave.</title>
        <authorList>
            <person name="Schumann P."/>
            <person name="Kim I.S."/>
        </authorList>
    </citation>
    <scope>NUCLEOTIDE SEQUENCE [LARGE SCALE GENOMIC DNA]</scope>
    <source>
        <strain evidence="11 12">C5-26</strain>
    </source>
</reference>
<name>A0A563DUX1_9MICO</name>
<dbReference type="PANTHER" id="PTHR42961">
    <property type="entry name" value="IRON-SULFUR PROTEIN NUBPL"/>
    <property type="match status" value="1"/>
</dbReference>
<sequence>MPVAPSMDAIRAALSTVKDPEIRKPITDLDMVENVEISPEGQVTVTVLLTISGCPLKTKITDDTTAAVQAVEGVTGVTVRLGVMSDEQRKGLRDKLRGGTAEREIPFAKPGSLTRVFAVASGKGGVGKSSVTVNLAACMAQSGLRVGVVDADIYGFSVPRMLGVEQRPTQVDEMILPPISHEVKIISIGMFVPGNQPVVWRGPMLHRALQQFLADVFWGDLDVLLLDLPPGTGDIAISVAQLIPTAEILVVTTPQQAAAEVAERAGAIALQTKQRIAGVIENMSWLELPDGTRQDIFGSGGGQRVAESLTRSMGATVDLLGQVPLDTRLREGGDCGTPVVLSEPNTAAAVALRGIAKELGTRSRGLAGRSLGLTPAGR</sequence>
<accession>A0A563DUX1</accession>
<evidence type="ECO:0000256" key="3">
    <source>
        <dbReference type="ARBA" id="ARBA00022723"/>
    </source>
</evidence>
<comment type="function">
    <text evidence="9">Binds and transfers iron-sulfur (Fe-S) clusters to target apoproteins. Can hydrolyze ATP.</text>
</comment>
<dbReference type="HAMAP" id="MF_02040">
    <property type="entry name" value="Mrp_NBP35"/>
    <property type="match status" value="1"/>
</dbReference>
<evidence type="ECO:0000256" key="9">
    <source>
        <dbReference type="HAMAP-Rule" id="MF_02040"/>
    </source>
</evidence>
<dbReference type="GO" id="GO:0016226">
    <property type="term" value="P:iron-sulfur cluster assembly"/>
    <property type="evidence" value="ECO:0007669"/>
    <property type="project" value="InterPro"/>
</dbReference>
<keyword evidence="4 9" id="KW-0547">Nucleotide-binding</keyword>
<dbReference type="Pfam" id="PF10609">
    <property type="entry name" value="ParA"/>
    <property type="match status" value="1"/>
</dbReference>
<dbReference type="GO" id="GO:0016887">
    <property type="term" value="F:ATP hydrolysis activity"/>
    <property type="evidence" value="ECO:0007669"/>
    <property type="project" value="UniProtKB-UniRule"/>
</dbReference>
<comment type="similarity">
    <text evidence="1">In the N-terminal section; belongs to the MIP18 family.</text>
</comment>
<dbReference type="InterPro" id="IPR019591">
    <property type="entry name" value="Mrp/NBP35_ATP-bd"/>
</dbReference>
<evidence type="ECO:0000256" key="1">
    <source>
        <dbReference type="ARBA" id="ARBA00007352"/>
    </source>
</evidence>
<dbReference type="Gene3D" id="3.30.300.130">
    <property type="entry name" value="Fe-S cluster assembly (FSCA)"/>
    <property type="match status" value="1"/>
</dbReference>
<dbReference type="GO" id="GO:0046872">
    <property type="term" value="F:metal ion binding"/>
    <property type="evidence" value="ECO:0007669"/>
    <property type="project" value="UniProtKB-KW"/>
</dbReference>
<dbReference type="InterPro" id="IPR000808">
    <property type="entry name" value="Mrp-like_CS"/>
</dbReference>
<evidence type="ECO:0000256" key="6">
    <source>
        <dbReference type="ARBA" id="ARBA00022840"/>
    </source>
</evidence>
<evidence type="ECO:0000313" key="11">
    <source>
        <dbReference type="EMBL" id="TWP33733.1"/>
    </source>
</evidence>
<dbReference type="PANTHER" id="PTHR42961:SF2">
    <property type="entry name" value="IRON-SULFUR PROTEIN NUBPL"/>
    <property type="match status" value="1"/>
</dbReference>
<dbReference type="Gene3D" id="3.40.50.300">
    <property type="entry name" value="P-loop containing nucleotide triphosphate hydrolases"/>
    <property type="match status" value="1"/>
</dbReference>
<dbReference type="GO" id="GO:0051539">
    <property type="term" value="F:4 iron, 4 sulfur cluster binding"/>
    <property type="evidence" value="ECO:0007669"/>
    <property type="project" value="TreeGrafter"/>
</dbReference>
<keyword evidence="8 9" id="KW-0411">Iron-sulfur</keyword>
<dbReference type="RefSeq" id="WP_146319806.1">
    <property type="nucleotide sequence ID" value="NZ_VCQV01000036.1"/>
</dbReference>
<dbReference type="Pfam" id="PF01883">
    <property type="entry name" value="FeS_assembly_P"/>
    <property type="match status" value="1"/>
</dbReference>
<dbReference type="SUPFAM" id="SSF117916">
    <property type="entry name" value="Fe-S cluster assembly (FSCA) domain-like"/>
    <property type="match status" value="1"/>
</dbReference>
<proteinExistence type="inferred from homology"/>
<dbReference type="OrthoDB" id="9809679at2"/>
<dbReference type="PROSITE" id="PS01215">
    <property type="entry name" value="MRP"/>
    <property type="match status" value="1"/>
</dbReference>
<evidence type="ECO:0000256" key="4">
    <source>
        <dbReference type="ARBA" id="ARBA00022741"/>
    </source>
</evidence>
<gene>
    <name evidence="11" type="ORF">FGL98_20040</name>
</gene>
<evidence type="ECO:0000256" key="8">
    <source>
        <dbReference type="ARBA" id="ARBA00023014"/>
    </source>
</evidence>
<dbReference type="InterPro" id="IPR034904">
    <property type="entry name" value="FSCA_dom_sf"/>
</dbReference>
<keyword evidence="12" id="KW-1185">Reference proteome</keyword>
<reference evidence="11 12" key="1">
    <citation type="submission" date="2019-05" db="EMBL/GenBank/DDBJ databases">
        <authorList>
            <person name="Lee S.D."/>
        </authorList>
    </citation>
    <scope>NUCLEOTIDE SEQUENCE [LARGE SCALE GENOMIC DNA]</scope>
    <source>
        <strain evidence="11 12">C5-26</strain>
    </source>
</reference>
<dbReference type="FunFam" id="3.40.50.300:FF:000304">
    <property type="entry name" value="Iron-sulfur cluster carrier protein"/>
    <property type="match status" value="1"/>
</dbReference>
<keyword evidence="3 9" id="KW-0479">Metal-binding</keyword>
<comment type="subunit">
    <text evidence="9">Homodimer.</text>
</comment>
<dbReference type="InterPro" id="IPR002744">
    <property type="entry name" value="MIP18-like"/>
</dbReference>
<evidence type="ECO:0000313" key="12">
    <source>
        <dbReference type="Proteomes" id="UP000320244"/>
    </source>
</evidence>
<feature type="domain" description="MIP18 family-like" evidence="10">
    <location>
        <begin position="8"/>
        <end position="79"/>
    </location>
</feature>
<dbReference type="InterPro" id="IPR033756">
    <property type="entry name" value="YlxH/NBP35"/>
</dbReference>